<protein>
    <submittedName>
        <fullName evidence="1">Uncharacterized protein</fullName>
    </submittedName>
</protein>
<dbReference type="Proteomes" id="UP000525078">
    <property type="component" value="Unassembled WGS sequence"/>
</dbReference>
<reference evidence="1 2" key="1">
    <citation type="journal article" date="2020" name="bioRxiv">
        <title>Sequence and annotation of 42 cannabis genomes reveals extensive copy number variation in cannabinoid synthesis and pathogen resistance genes.</title>
        <authorList>
            <person name="Mckernan K.J."/>
            <person name="Helbert Y."/>
            <person name="Kane L.T."/>
            <person name="Ebling H."/>
            <person name="Zhang L."/>
            <person name="Liu B."/>
            <person name="Eaton Z."/>
            <person name="Mclaughlin S."/>
            <person name="Kingan S."/>
            <person name="Baybayan P."/>
            <person name="Concepcion G."/>
            <person name="Jordan M."/>
            <person name="Riva A."/>
            <person name="Barbazuk W."/>
            <person name="Harkins T."/>
        </authorList>
    </citation>
    <scope>NUCLEOTIDE SEQUENCE [LARGE SCALE GENOMIC DNA]</scope>
    <source>
        <strain evidence="2">cv. Jamaican Lion 4</strain>
        <tissue evidence="1">Leaf</tissue>
    </source>
</reference>
<comment type="caution">
    <text evidence="1">The sequence shown here is derived from an EMBL/GenBank/DDBJ whole genome shotgun (WGS) entry which is preliminary data.</text>
</comment>
<gene>
    <name evidence="1" type="ORF">F8388_020660</name>
</gene>
<organism evidence="1 2">
    <name type="scientific">Cannabis sativa</name>
    <name type="common">Hemp</name>
    <name type="synonym">Marijuana</name>
    <dbReference type="NCBI Taxonomy" id="3483"/>
    <lineage>
        <taxon>Eukaryota</taxon>
        <taxon>Viridiplantae</taxon>
        <taxon>Streptophyta</taxon>
        <taxon>Embryophyta</taxon>
        <taxon>Tracheophyta</taxon>
        <taxon>Spermatophyta</taxon>
        <taxon>Magnoliopsida</taxon>
        <taxon>eudicotyledons</taxon>
        <taxon>Gunneridae</taxon>
        <taxon>Pentapetalae</taxon>
        <taxon>rosids</taxon>
        <taxon>fabids</taxon>
        <taxon>Rosales</taxon>
        <taxon>Cannabaceae</taxon>
        <taxon>Cannabis</taxon>
    </lineage>
</organism>
<accession>A0A7J6F2U0</accession>
<dbReference type="EMBL" id="JAATIP010000163">
    <property type="protein sequence ID" value="KAF4364946.1"/>
    <property type="molecule type" value="Genomic_DNA"/>
</dbReference>
<dbReference type="AlphaFoldDB" id="A0A7J6F2U0"/>
<evidence type="ECO:0000313" key="2">
    <source>
        <dbReference type="Proteomes" id="UP000525078"/>
    </source>
</evidence>
<sequence length="103" mass="11142">MRALRVASPLSLPSCAANPSIGGLTAAKIYRLWLMMKKTLTASGEVDSTGTSGLLKGTKIIVPLQEEGPRKVTHNLRGTEHYSNDIPISPLLQRPDITARSFK</sequence>
<feature type="non-terminal residue" evidence="1">
    <location>
        <position position="1"/>
    </location>
</feature>
<proteinExistence type="predicted"/>
<evidence type="ECO:0000313" key="1">
    <source>
        <dbReference type="EMBL" id="KAF4364946.1"/>
    </source>
</evidence>
<name>A0A7J6F2U0_CANSA</name>